<keyword evidence="3" id="KW-1185">Reference proteome</keyword>
<evidence type="ECO:0000313" key="3">
    <source>
        <dbReference type="Proteomes" id="UP001415857"/>
    </source>
</evidence>
<feature type="region of interest" description="Disordered" evidence="1">
    <location>
        <begin position="30"/>
        <end position="54"/>
    </location>
</feature>
<dbReference type="Proteomes" id="UP001415857">
    <property type="component" value="Unassembled WGS sequence"/>
</dbReference>
<dbReference type="EMBL" id="JBBPBK010000048">
    <property type="protein sequence ID" value="KAK9266849.1"/>
    <property type="molecule type" value="Genomic_DNA"/>
</dbReference>
<sequence>MSLAICGEPFSLAIFLAIFLWRSNSLTKTREDKRTESPLASPPPSFPRAKMDSEGDGYFTNLLSKESTFEEQFNEQFTMDYSNGVRGSQQVPIEESPSTGKKKGGNFSVEEDELLISAWLNTPPILVGYTTTHTLLQFKF</sequence>
<name>A0AAP0R3A1_LIQFO</name>
<proteinExistence type="predicted"/>
<comment type="caution">
    <text evidence="2">The sequence shown here is derived from an EMBL/GenBank/DDBJ whole genome shotgun (WGS) entry which is preliminary data.</text>
</comment>
<evidence type="ECO:0000256" key="1">
    <source>
        <dbReference type="SAM" id="MobiDB-lite"/>
    </source>
</evidence>
<organism evidence="2 3">
    <name type="scientific">Liquidambar formosana</name>
    <name type="common">Formosan gum</name>
    <dbReference type="NCBI Taxonomy" id="63359"/>
    <lineage>
        <taxon>Eukaryota</taxon>
        <taxon>Viridiplantae</taxon>
        <taxon>Streptophyta</taxon>
        <taxon>Embryophyta</taxon>
        <taxon>Tracheophyta</taxon>
        <taxon>Spermatophyta</taxon>
        <taxon>Magnoliopsida</taxon>
        <taxon>eudicotyledons</taxon>
        <taxon>Gunneridae</taxon>
        <taxon>Pentapetalae</taxon>
        <taxon>Saxifragales</taxon>
        <taxon>Altingiaceae</taxon>
        <taxon>Liquidambar</taxon>
    </lineage>
</organism>
<protein>
    <submittedName>
        <fullName evidence="2">Uncharacterized protein</fullName>
    </submittedName>
</protein>
<gene>
    <name evidence="2" type="ORF">L1049_027108</name>
</gene>
<dbReference type="AlphaFoldDB" id="A0AAP0R3A1"/>
<evidence type="ECO:0000313" key="2">
    <source>
        <dbReference type="EMBL" id="KAK9266849.1"/>
    </source>
</evidence>
<feature type="compositionally biased region" description="Polar residues" evidence="1">
    <location>
        <begin position="85"/>
        <end position="99"/>
    </location>
</feature>
<reference evidence="2 3" key="1">
    <citation type="journal article" date="2024" name="Plant J.">
        <title>Genome sequences and population genomics reveal climatic adaptation and genomic divergence between two closely related sweetgum species.</title>
        <authorList>
            <person name="Xu W.Q."/>
            <person name="Ren C.Q."/>
            <person name="Zhang X.Y."/>
            <person name="Comes H.P."/>
            <person name="Liu X.H."/>
            <person name="Li Y.G."/>
            <person name="Kettle C.J."/>
            <person name="Jalonen R."/>
            <person name="Gaisberger H."/>
            <person name="Ma Y.Z."/>
            <person name="Qiu Y.X."/>
        </authorList>
    </citation>
    <scope>NUCLEOTIDE SEQUENCE [LARGE SCALE GENOMIC DNA]</scope>
    <source>
        <strain evidence="2">Hangzhou</strain>
    </source>
</reference>
<feature type="region of interest" description="Disordered" evidence="1">
    <location>
        <begin position="85"/>
        <end position="106"/>
    </location>
</feature>
<accession>A0AAP0R3A1</accession>